<keyword evidence="4" id="KW-1185">Reference proteome</keyword>
<protein>
    <submittedName>
        <fullName evidence="3">Uncharacterized protein</fullName>
    </submittedName>
</protein>
<accession>A0A5J5EX85</accession>
<name>A0A5J5EX85_9PEZI</name>
<feature type="coiled-coil region" evidence="1">
    <location>
        <begin position="153"/>
        <end position="180"/>
    </location>
</feature>
<dbReference type="EMBL" id="VXIS01000091">
    <property type="protein sequence ID" value="KAA8906177.1"/>
    <property type="molecule type" value="Genomic_DNA"/>
</dbReference>
<dbReference type="InParanoid" id="A0A5J5EX85"/>
<reference evidence="3 4" key="1">
    <citation type="submission" date="2019-09" db="EMBL/GenBank/DDBJ databases">
        <title>Draft genome of the ectomycorrhizal ascomycete Sphaerosporella brunnea.</title>
        <authorList>
            <consortium name="DOE Joint Genome Institute"/>
            <person name="Benucci G.M."/>
            <person name="Marozzi G."/>
            <person name="Antonielli L."/>
            <person name="Sanchez S."/>
            <person name="Marco P."/>
            <person name="Wang X."/>
            <person name="Falini L.B."/>
            <person name="Barry K."/>
            <person name="Haridas S."/>
            <person name="Lipzen A."/>
            <person name="Labutti K."/>
            <person name="Grigoriev I.V."/>
            <person name="Murat C."/>
            <person name="Martin F."/>
            <person name="Albertini E."/>
            <person name="Donnini D."/>
            <person name="Bonito G."/>
        </authorList>
    </citation>
    <scope>NUCLEOTIDE SEQUENCE [LARGE SCALE GENOMIC DNA]</scope>
    <source>
        <strain evidence="3 4">Sb_GMNB300</strain>
    </source>
</reference>
<evidence type="ECO:0000256" key="2">
    <source>
        <dbReference type="SAM" id="MobiDB-lite"/>
    </source>
</evidence>
<gene>
    <name evidence="3" type="ORF">FN846DRAFT_1014021</name>
</gene>
<keyword evidence="1" id="KW-0175">Coiled coil</keyword>
<dbReference type="AlphaFoldDB" id="A0A5J5EX85"/>
<sequence>MTATNNSRPPVPVEDDAVADGHNPEECGPFPLQSDRAHAIAQAVITTPELAVTADTANTMQLDEGKGTTMEDAKARTDSDLMEEDISAIDDIETQLREGNRHDNTGSPPATTSLSQAQLMREMARLDDEFHDAYLGGSNMRIRDEETRPSDMVLELRARNAALREQLERQHEAMDRMSEIYLAFGEPTDAWVNAVARDVAAHLAGARE</sequence>
<dbReference type="Proteomes" id="UP000326924">
    <property type="component" value="Unassembled WGS sequence"/>
</dbReference>
<organism evidence="3 4">
    <name type="scientific">Sphaerosporella brunnea</name>
    <dbReference type="NCBI Taxonomy" id="1250544"/>
    <lineage>
        <taxon>Eukaryota</taxon>
        <taxon>Fungi</taxon>
        <taxon>Dikarya</taxon>
        <taxon>Ascomycota</taxon>
        <taxon>Pezizomycotina</taxon>
        <taxon>Pezizomycetes</taxon>
        <taxon>Pezizales</taxon>
        <taxon>Pyronemataceae</taxon>
        <taxon>Sphaerosporella</taxon>
    </lineage>
</organism>
<evidence type="ECO:0000256" key="1">
    <source>
        <dbReference type="SAM" id="Coils"/>
    </source>
</evidence>
<evidence type="ECO:0000313" key="3">
    <source>
        <dbReference type="EMBL" id="KAA8906177.1"/>
    </source>
</evidence>
<feature type="compositionally biased region" description="Basic and acidic residues" evidence="2">
    <location>
        <begin position="63"/>
        <end position="79"/>
    </location>
</feature>
<feature type="region of interest" description="Disordered" evidence="2">
    <location>
        <begin position="1"/>
        <end position="32"/>
    </location>
</feature>
<proteinExistence type="predicted"/>
<comment type="caution">
    <text evidence="3">The sequence shown here is derived from an EMBL/GenBank/DDBJ whole genome shotgun (WGS) entry which is preliminary data.</text>
</comment>
<evidence type="ECO:0000313" key="4">
    <source>
        <dbReference type="Proteomes" id="UP000326924"/>
    </source>
</evidence>
<feature type="region of interest" description="Disordered" evidence="2">
    <location>
        <begin position="57"/>
        <end position="79"/>
    </location>
</feature>